<keyword evidence="2" id="KW-1185">Reference proteome</keyword>
<dbReference type="KEGG" id="kab:B7C62_28220"/>
<dbReference type="EMBL" id="CP020563">
    <property type="protein sequence ID" value="ARF75709.1"/>
    <property type="molecule type" value="Genomic_DNA"/>
</dbReference>
<sequence>MRSPTDARLVVLRELARDYQGEITTRMVQHLYVQRFGPGDWRGKARQDLAQLVGEGLLICDDSDPGRRVFRLNHAKGGHVHG</sequence>
<evidence type="ECO:0000313" key="1">
    <source>
        <dbReference type="EMBL" id="ARF75709.1"/>
    </source>
</evidence>
<gene>
    <name evidence="1" type="ORF">B7C62_28220</name>
</gene>
<reference evidence="1 2" key="1">
    <citation type="submission" date="2017-04" db="EMBL/GenBank/DDBJ databases">
        <title>The complete genome sequence of Streptomyces albolongus YIM 101047, the producer of novel bafilomycins and novel odoriferous sesquiterpenoids.</title>
        <authorList>
            <person name="Yin M."/>
            <person name="Jiang Y."/>
        </authorList>
    </citation>
    <scope>NUCLEOTIDE SEQUENCE [LARGE SCALE GENOMIC DNA]</scope>
    <source>
        <strain evidence="1 2">YIM 101047</strain>
    </source>
</reference>
<dbReference type="AlphaFoldDB" id="A0ABC8BYY5"/>
<name>A0ABC8BYY5_9ACTN</name>
<dbReference type="RefSeq" id="WP_084750332.1">
    <property type="nucleotide sequence ID" value="NZ_CP020563.1"/>
</dbReference>
<proteinExistence type="predicted"/>
<evidence type="ECO:0000313" key="2">
    <source>
        <dbReference type="Proteomes" id="UP000192251"/>
    </source>
</evidence>
<accession>A0ABC8BYY5</accession>
<dbReference type="Proteomes" id="UP000192251">
    <property type="component" value="Chromosome"/>
</dbReference>
<organism evidence="1 2">
    <name type="scientific">Kitasatospora albolonga</name>
    <dbReference type="NCBI Taxonomy" id="68173"/>
    <lineage>
        <taxon>Bacteria</taxon>
        <taxon>Bacillati</taxon>
        <taxon>Actinomycetota</taxon>
        <taxon>Actinomycetes</taxon>
        <taxon>Kitasatosporales</taxon>
        <taxon>Streptomycetaceae</taxon>
        <taxon>Kitasatospora</taxon>
    </lineage>
</organism>
<protein>
    <submittedName>
        <fullName evidence="1">Uncharacterized protein</fullName>
    </submittedName>
</protein>